<dbReference type="Proteomes" id="UP000014155">
    <property type="component" value="Unassembled WGS sequence"/>
</dbReference>
<protein>
    <submittedName>
        <fullName evidence="4">Addiction module antitoxin, RelB/DinJ family</fullName>
    </submittedName>
</protein>
<comment type="caution">
    <text evidence="4">The sequence shown here is derived from an EMBL/GenBank/DDBJ whole genome shotgun (WGS) entry which is preliminary data.</text>
</comment>
<sequence length="124" mass="14319">MKNNIIFMCIAFTVHMFCVKMYIMIAKEVLQMSETTNLTIRIDKELKEQADQLFSELGMNMTTAFTIFVRQSVRQGKIPFEISLNVPNVETIAAMEEANRISRDPNAKRYSSFEELVAEVKNEL</sequence>
<dbReference type="Pfam" id="PF04221">
    <property type="entry name" value="RelB"/>
    <property type="match status" value="1"/>
</dbReference>
<dbReference type="eggNOG" id="COG3077">
    <property type="taxonomic scope" value="Bacteria"/>
</dbReference>
<dbReference type="PANTHER" id="PTHR38781:SF1">
    <property type="entry name" value="ANTITOXIN DINJ-RELATED"/>
    <property type="match status" value="1"/>
</dbReference>
<dbReference type="AlphaFoldDB" id="S0FJ44"/>
<evidence type="ECO:0000313" key="4">
    <source>
        <dbReference type="EMBL" id="EMS69129.1"/>
    </source>
</evidence>
<comment type="similarity">
    <text evidence="1">Belongs to the RelB/DinJ antitoxin family.</text>
</comment>
<keyword evidence="3" id="KW-1133">Transmembrane helix</keyword>
<dbReference type="InterPro" id="IPR007337">
    <property type="entry name" value="RelB/DinJ"/>
</dbReference>
<dbReference type="STRING" id="1195236.CTER_5319"/>
<dbReference type="GO" id="GO:0006351">
    <property type="term" value="P:DNA-templated transcription"/>
    <property type="evidence" value="ECO:0007669"/>
    <property type="project" value="TreeGrafter"/>
</dbReference>
<dbReference type="InterPro" id="IPR013321">
    <property type="entry name" value="Arc_rbn_hlx_hlx"/>
</dbReference>
<name>S0FJ44_RUMCE</name>
<keyword evidence="3" id="KW-0812">Transmembrane</keyword>
<keyword evidence="5" id="KW-1185">Reference proteome</keyword>
<gene>
    <name evidence="4" type="ORF">CTER_5319</name>
</gene>
<accession>S0FJ44</accession>
<dbReference type="PANTHER" id="PTHR38781">
    <property type="entry name" value="ANTITOXIN DINJ-RELATED"/>
    <property type="match status" value="1"/>
</dbReference>
<dbReference type="PATRIC" id="fig|1195236.3.peg.5457"/>
<evidence type="ECO:0000256" key="2">
    <source>
        <dbReference type="ARBA" id="ARBA00022649"/>
    </source>
</evidence>
<evidence type="ECO:0000313" key="5">
    <source>
        <dbReference type="Proteomes" id="UP000014155"/>
    </source>
</evidence>
<dbReference type="EMBL" id="AORV01000072">
    <property type="protein sequence ID" value="EMS69129.1"/>
    <property type="molecule type" value="Genomic_DNA"/>
</dbReference>
<evidence type="ECO:0000256" key="1">
    <source>
        <dbReference type="ARBA" id="ARBA00010562"/>
    </source>
</evidence>
<dbReference type="NCBIfam" id="TIGR02384">
    <property type="entry name" value="RelB_DinJ"/>
    <property type="match status" value="1"/>
</dbReference>
<feature type="transmembrane region" description="Helical" evidence="3">
    <location>
        <begin position="5"/>
        <end position="25"/>
    </location>
</feature>
<keyword evidence="2" id="KW-1277">Toxin-antitoxin system</keyword>
<evidence type="ECO:0000256" key="3">
    <source>
        <dbReference type="SAM" id="Phobius"/>
    </source>
</evidence>
<keyword evidence="3" id="KW-0472">Membrane</keyword>
<proteinExistence type="inferred from homology"/>
<dbReference type="GO" id="GO:0006355">
    <property type="term" value="P:regulation of DNA-templated transcription"/>
    <property type="evidence" value="ECO:0007669"/>
    <property type="project" value="InterPro"/>
</dbReference>
<reference evidence="4 5" key="1">
    <citation type="journal article" date="2013" name="Genome Announc.">
        <title>Draft Genome Sequence of the Cellulolytic, Mesophilic, Anaerobic Bacterium Clostridium termitidis Strain CT1112 (DSM 5398).</title>
        <authorList>
            <person name="Lal S."/>
            <person name="Ramachandran U."/>
            <person name="Zhang X."/>
            <person name="Munir R."/>
            <person name="Sparling R."/>
            <person name="Levin D.B."/>
        </authorList>
    </citation>
    <scope>NUCLEOTIDE SEQUENCE [LARGE SCALE GENOMIC DNA]</scope>
    <source>
        <strain evidence="4 5">CT1112</strain>
    </source>
</reference>
<organism evidence="4 5">
    <name type="scientific">Ruminiclostridium cellobioparum subsp. termitidis CT1112</name>
    <dbReference type="NCBI Taxonomy" id="1195236"/>
    <lineage>
        <taxon>Bacteria</taxon>
        <taxon>Bacillati</taxon>
        <taxon>Bacillota</taxon>
        <taxon>Clostridia</taxon>
        <taxon>Eubacteriales</taxon>
        <taxon>Oscillospiraceae</taxon>
        <taxon>Ruminiclostridium</taxon>
    </lineage>
</organism>
<dbReference type="Gene3D" id="1.10.1220.10">
    <property type="entry name" value="Met repressor-like"/>
    <property type="match status" value="1"/>
</dbReference>